<evidence type="ECO:0000313" key="2">
    <source>
        <dbReference type="Proteomes" id="UP001517388"/>
    </source>
</evidence>
<evidence type="ECO:0000313" key="1">
    <source>
        <dbReference type="EMBL" id="MTJ41752.1"/>
    </source>
</evidence>
<protein>
    <submittedName>
        <fullName evidence="1">Protein kinase</fullName>
    </submittedName>
</protein>
<name>A0ACC7S034_DOLFA</name>
<organism evidence="1 2">
    <name type="scientific">Dolichospermum flos-aquae UHCC 0037</name>
    <dbReference type="NCBI Taxonomy" id="2590026"/>
    <lineage>
        <taxon>Bacteria</taxon>
        <taxon>Bacillati</taxon>
        <taxon>Cyanobacteriota</taxon>
        <taxon>Cyanophyceae</taxon>
        <taxon>Nostocales</taxon>
        <taxon>Aphanizomenonaceae</taxon>
        <taxon>Dolichospermum</taxon>
    </lineage>
</organism>
<gene>
    <name evidence="1" type="ORF">FJR39_00220</name>
</gene>
<proteinExistence type="predicted"/>
<comment type="caution">
    <text evidence="1">The sequence shown here is derived from an EMBL/GenBank/DDBJ whole genome shotgun (WGS) entry which is preliminary data.</text>
</comment>
<dbReference type="EMBL" id="VILF01000001">
    <property type="protein sequence ID" value="MTJ41752.1"/>
    <property type="molecule type" value="Genomic_DNA"/>
</dbReference>
<sequence>MNQICCLNPECNNPSVPEQTPSVPEQTQLCPNCNVSIVTLKNRYRPIKSLGGGGFAKTYLAEDVDKLNEKCVIKQFAPQIQGTAGRKKATELFLQEALQLLKLGKHSQIPALLAYFEENSRLYLVQEFIDGENLLEELEKQGIFSESKIRALLQDLLPILKVVHEYGVIHRDIKPENIMRRRSDGKLILIDFGASKQLQGTVITGTLIGTFGYAPLEQMRDGKVYPASDLYSLGATCFHLLTGVHPGELYQEYGYEWVKTWRVHLQKPVNRDLDTVLDKLLQKYYQQRYQSAQAVLQDLKNSKLTTKTTYQASHKSSQIPSQQQKSPLQTSPIQVKSKQNSIIPKRRISQPNNSLGIIMWSSIGIFVLGIVFLGTQSAHIPTICKSLDNCAIDEEFSSKYKQAKDITVTAQKLFESAKNVEDLQASQQQLQDAIAQLKTIPTSAKIYNTAQKELSDYQSQLTKIQRRLDKENQAIDSINQAKQQAQDAEEQMRKANEPEDYEAVKEKWDKALAILNDIPSDVFISVTNLKNSYESKKEKVVAIIEDLNKPTPSPEPTPTSTPTPGETQSSINYPTSTPTLRETNKSRRQYECSENGVEPSISGAIYQDGDCFIPVSTGKCIAIQNHYTRIYSPQQGGWQKCDDKDVVTIPTTGQKYYRFSGGSVETIFVLD</sequence>
<dbReference type="Proteomes" id="UP001517388">
    <property type="component" value="Unassembled WGS sequence"/>
</dbReference>
<reference evidence="2" key="1">
    <citation type="journal article" date="2020" name="Toxins">
        <title>Phylogenomic Analysis of Secondary Metabolism in the Toxic Cyanobacterial Genera Anabaena, Dolichospermum and Aphanizomenon.</title>
        <authorList>
            <person name="Oesterholm J."/>
            <person name="Popin R.V."/>
            <person name="Fewer D.P."/>
            <person name="Sivonen K."/>
        </authorList>
    </citation>
    <scope>NUCLEOTIDE SEQUENCE [LARGE SCALE GENOMIC DNA]</scope>
    <source>
        <strain evidence="2">UHCC 0037</strain>
    </source>
</reference>
<keyword evidence="2" id="KW-1185">Reference proteome</keyword>
<keyword evidence="1" id="KW-0418">Kinase</keyword>
<accession>A0ACC7S034</accession>
<keyword evidence="1" id="KW-0808">Transferase</keyword>